<proteinExistence type="predicted"/>
<dbReference type="InterPro" id="IPR011990">
    <property type="entry name" value="TPR-like_helical_dom_sf"/>
</dbReference>
<dbReference type="GO" id="GO:0000155">
    <property type="term" value="F:phosphorelay sensor kinase activity"/>
    <property type="evidence" value="ECO:0007669"/>
    <property type="project" value="InterPro"/>
</dbReference>
<sequence>MICKVKHNYLFYLLIAVWILQPQSAFSQNTLKTRIDSVMQTLGQKPYEEKKDAFGFINKIIGRHGSERFEEYYNYVLSKDSSDLAKLVLYFPFAQRMSRKGDTNASLNLKLAGLEIAEKLNDERQMIIYNSSIANAYLFQNQLDKALFYLNKAEPIATKPEHVDLLWNYHYNMALLEAELGNTEKETFYYEQMWELAKDLENTSQKRFVLYLLVDHFSQLDKPIQLAEFTEILAQLYEDAHPNTPQGHLPIKSIFENRANPVNIPRLKESIRISDSLNSINSMVYGSIALAETYLKINQPQQAIQVLKKVEERVRSVNKPQSLSFLYIKLVESSLAANNYKEAFHYRTLESEVKDSIRSERMQRNIAELQVQFDTEKKEREIVEQKLIIEKESKQKNQIKIGLVALGILLLFSVIFFRKRLNYQRTISQQTEAIQKQKITELQQKNKLLAMSSMIEGQEAERLRIAKDLHDSLGGLLSTVKAHFTTIQKEIEQLEELNLTEKTNSLIDEACLEVRRISHNMMPHALSISGLKGAIEDLGDHLNEEGLATTVEINNLPETMETTREVMIYRLAQEIISNVRKHAHAKNVLIQLIGYEDEMALIIEDDGNGFDYEQATSKGGLGLKSINSRVQFLDGTINWDSKLNSGTTITINIPIQ</sequence>
<keyword evidence="14" id="KW-0408">Iron</keyword>
<dbReference type="EC" id="2.7.13.3" evidence="4"/>
<keyword evidence="19" id="KW-0175">Coiled coil</keyword>
<evidence type="ECO:0000256" key="20">
    <source>
        <dbReference type="SAM" id="Phobius"/>
    </source>
</evidence>
<evidence type="ECO:0000256" key="2">
    <source>
        <dbReference type="ARBA" id="ARBA00001966"/>
    </source>
</evidence>
<evidence type="ECO:0000313" key="24">
    <source>
        <dbReference type="Proteomes" id="UP000515514"/>
    </source>
</evidence>
<dbReference type="KEGG" id="alti:ALE3EI_1517"/>
<dbReference type="SMART" id="SM00387">
    <property type="entry name" value="HATPase_c"/>
    <property type="match status" value="1"/>
</dbReference>
<dbReference type="GO" id="GO:0005737">
    <property type="term" value="C:cytoplasm"/>
    <property type="evidence" value="ECO:0007669"/>
    <property type="project" value="UniProtKB-SubCell"/>
</dbReference>
<comment type="function">
    <text evidence="17">Member of the two-component regulatory system NreB/NreC involved in the control of dissimilatory nitrate/nitrite reduction in response to oxygen. NreB functions as a direct oxygen sensor histidine kinase which is autophosphorylated, in the absence of oxygen, probably at the conserved histidine residue, and transfers its phosphate group probably to a conserved aspartate residue of NreC. NreB/NreC activates the expression of the nitrate (narGHJI) and nitrite (nir) reductase operons, as well as the putative nitrate transporter gene narT.</text>
</comment>
<evidence type="ECO:0000256" key="8">
    <source>
        <dbReference type="ARBA" id="ARBA00022553"/>
    </source>
</evidence>
<feature type="signal peptide" evidence="21">
    <location>
        <begin position="1"/>
        <end position="27"/>
    </location>
</feature>
<feature type="chain" id="PRO_5029022611" description="Oxygen sensor histidine kinase NreB" evidence="21">
    <location>
        <begin position="28"/>
        <end position="656"/>
    </location>
</feature>
<evidence type="ECO:0000259" key="22">
    <source>
        <dbReference type="PROSITE" id="PS50109"/>
    </source>
</evidence>
<keyword evidence="15" id="KW-0902">Two-component regulatory system</keyword>
<keyword evidence="16" id="KW-0411">Iron-sulfur</keyword>
<keyword evidence="11" id="KW-0547">Nucleotide-binding</keyword>
<keyword evidence="20" id="KW-1133">Transmembrane helix</keyword>
<dbReference type="GO" id="GO:0046872">
    <property type="term" value="F:metal ion binding"/>
    <property type="evidence" value="ECO:0007669"/>
    <property type="project" value="UniProtKB-KW"/>
</dbReference>
<evidence type="ECO:0000256" key="16">
    <source>
        <dbReference type="ARBA" id="ARBA00023014"/>
    </source>
</evidence>
<keyword evidence="13" id="KW-0067">ATP-binding</keyword>
<evidence type="ECO:0000256" key="1">
    <source>
        <dbReference type="ARBA" id="ARBA00000085"/>
    </source>
</evidence>
<dbReference type="PRINTS" id="PR00344">
    <property type="entry name" value="BCTRLSENSOR"/>
</dbReference>
<dbReference type="InterPro" id="IPR050482">
    <property type="entry name" value="Sensor_HK_TwoCompSys"/>
</dbReference>
<feature type="domain" description="Histidine kinase" evidence="22">
    <location>
        <begin position="464"/>
        <end position="656"/>
    </location>
</feature>
<evidence type="ECO:0000256" key="19">
    <source>
        <dbReference type="SAM" id="Coils"/>
    </source>
</evidence>
<evidence type="ECO:0000256" key="18">
    <source>
        <dbReference type="ARBA" id="ARBA00030800"/>
    </source>
</evidence>
<keyword evidence="24" id="KW-1185">Reference proteome</keyword>
<dbReference type="CDD" id="cd16917">
    <property type="entry name" value="HATPase_UhpB-NarQ-NarX-like"/>
    <property type="match status" value="1"/>
</dbReference>
<dbReference type="AlphaFoldDB" id="A0A7G8PUQ9"/>
<name>A0A7G8PUQ9_9FLAO</name>
<evidence type="ECO:0000256" key="6">
    <source>
        <dbReference type="ARBA" id="ARBA00022485"/>
    </source>
</evidence>
<organism evidence="23 24">
    <name type="scientific">Constantimarinum furrinae</name>
    <dbReference type="NCBI Taxonomy" id="2562285"/>
    <lineage>
        <taxon>Bacteria</taxon>
        <taxon>Pseudomonadati</taxon>
        <taxon>Bacteroidota</taxon>
        <taxon>Flavobacteriia</taxon>
        <taxon>Flavobacteriales</taxon>
        <taxon>Flavobacteriaceae</taxon>
        <taxon>Altibacter/Constantimarinum group</taxon>
        <taxon>Constantimarinum</taxon>
    </lineage>
</organism>
<dbReference type="Gene3D" id="1.20.5.1930">
    <property type="match status" value="1"/>
</dbReference>
<evidence type="ECO:0000256" key="21">
    <source>
        <dbReference type="SAM" id="SignalP"/>
    </source>
</evidence>
<evidence type="ECO:0000256" key="12">
    <source>
        <dbReference type="ARBA" id="ARBA00022777"/>
    </source>
</evidence>
<evidence type="ECO:0000256" key="3">
    <source>
        <dbReference type="ARBA" id="ARBA00004496"/>
    </source>
</evidence>
<dbReference type="InterPro" id="IPR003594">
    <property type="entry name" value="HATPase_dom"/>
</dbReference>
<evidence type="ECO:0000256" key="11">
    <source>
        <dbReference type="ARBA" id="ARBA00022741"/>
    </source>
</evidence>
<keyword evidence="12" id="KW-0418">Kinase</keyword>
<dbReference type="PANTHER" id="PTHR24421:SF10">
    <property type="entry name" value="NITRATE_NITRITE SENSOR PROTEIN NARQ"/>
    <property type="match status" value="1"/>
</dbReference>
<comment type="cofactor">
    <cofactor evidence="2">
        <name>[4Fe-4S] cluster</name>
        <dbReference type="ChEBI" id="CHEBI:49883"/>
    </cofactor>
</comment>
<dbReference type="PANTHER" id="PTHR24421">
    <property type="entry name" value="NITRATE/NITRITE SENSOR PROTEIN NARX-RELATED"/>
    <property type="match status" value="1"/>
</dbReference>
<dbReference type="PROSITE" id="PS50109">
    <property type="entry name" value="HIS_KIN"/>
    <property type="match status" value="1"/>
</dbReference>
<protein>
    <recommendedName>
        <fullName evidence="5">Oxygen sensor histidine kinase NreB</fullName>
        <ecNumber evidence="4">2.7.13.3</ecNumber>
    </recommendedName>
    <alternativeName>
        <fullName evidence="18">Nitrogen regulation protein B</fullName>
    </alternativeName>
</protein>
<keyword evidence="21" id="KW-0732">Signal</keyword>
<dbReference type="Gene3D" id="1.25.40.10">
    <property type="entry name" value="Tetratricopeptide repeat domain"/>
    <property type="match status" value="1"/>
</dbReference>
<feature type="transmembrane region" description="Helical" evidence="20">
    <location>
        <begin position="399"/>
        <end position="417"/>
    </location>
</feature>
<feature type="coiled-coil region" evidence="19">
    <location>
        <begin position="359"/>
        <end position="386"/>
    </location>
</feature>
<evidence type="ECO:0000256" key="17">
    <source>
        <dbReference type="ARBA" id="ARBA00024827"/>
    </source>
</evidence>
<dbReference type="InterPro" id="IPR005467">
    <property type="entry name" value="His_kinase_dom"/>
</dbReference>
<dbReference type="Proteomes" id="UP000515514">
    <property type="component" value="Chromosome"/>
</dbReference>
<dbReference type="InterPro" id="IPR004358">
    <property type="entry name" value="Sig_transdc_His_kin-like_C"/>
</dbReference>
<dbReference type="GO" id="GO:0005524">
    <property type="term" value="F:ATP binding"/>
    <property type="evidence" value="ECO:0007669"/>
    <property type="project" value="UniProtKB-KW"/>
</dbReference>
<dbReference type="InterPro" id="IPR036890">
    <property type="entry name" value="HATPase_C_sf"/>
</dbReference>
<dbReference type="GO" id="GO:0046983">
    <property type="term" value="F:protein dimerization activity"/>
    <property type="evidence" value="ECO:0007669"/>
    <property type="project" value="InterPro"/>
</dbReference>
<dbReference type="Pfam" id="PF07730">
    <property type="entry name" value="HisKA_3"/>
    <property type="match status" value="1"/>
</dbReference>
<keyword evidence="7" id="KW-0963">Cytoplasm</keyword>
<dbReference type="Pfam" id="PF02518">
    <property type="entry name" value="HATPase_c"/>
    <property type="match status" value="1"/>
</dbReference>
<dbReference type="RefSeq" id="WP_186987698.1">
    <property type="nucleotide sequence ID" value="NZ_CP052909.1"/>
</dbReference>
<dbReference type="InterPro" id="IPR011712">
    <property type="entry name" value="Sig_transdc_His_kin_sub3_dim/P"/>
</dbReference>
<dbReference type="GO" id="GO:0051539">
    <property type="term" value="F:4 iron, 4 sulfur cluster binding"/>
    <property type="evidence" value="ECO:0007669"/>
    <property type="project" value="UniProtKB-KW"/>
</dbReference>
<evidence type="ECO:0000256" key="9">
    <source>
        <dbReference type="ARBA" id="ARBA00022679"/>
    </source>
</evidence>
<evidence type="ECO:0000256" key="7">
    <source>
        <dbReference type="ARBA" id="ARBA00022490"/>
    </source>
</evidence>
<evidence type="ECO:0000256" key="15">
    <source>
        <dbReference type="ARBA" id="ARBA00023012"/>
    </source>
</evidence>
<dbReference type="SUPFAM" id="SSF48452">
    <property type="entry name" value="TPR-like"/>
    <property type="match status" value="2"/>
</dbReference>
<dbReference type="GO" id="GO:0016020">
    <property type="term" value="C:membrane"/>
    <property type="evidence" value="ECO:0007669"/>
    <property type="project" value="InterPro"/>
</dbReference>
<comment type="subcellular location">
    <subcellularLocation>
        <location evidence="3">Cytoplasm</location>
    </subcellularLocation>
</comment>
<dbReference type="Gene3D" id="3.30.565.10">
    <property type="entry name" value="Histidine kinase-like ATPase, C-terminal domain"/>
    <property type="match status" value="1"/>
</dbReference>
<evidence type="ECO:0000256" key="14">
    <source>
        <dbReference type="ARBA" id="ARBA00023004"/>
    </source>
</evidence>
<comment type="catalytic activity">
    <reaction evidence="1">
        <text>ATP + protein L-histidine = ADP + protein N-phospho-L-histidine.</text>
        <dbReference type="EC" id="2.7.13.3"/>
    </reaction>
</comment>
<dbReference type="SUPFAM" id="SSF55874">
    <property type="entry name" value="ATPase domain of HSP90 chaperone/DNA topoisomerase II/histidine kinase"/>
    <property type="match status" value="1"/>
</dbReference>
<evidence type="ECO:0000256" key="4">
    <source>
        <dbReference type="ARBA" id="ARBA00012438"/>
    </source>
</evidence>
<gene>
    <name evidence="23" type="ORF">ALE3EI_1517</name>
</gene>
<dbReference type="EMBL" id="CP052909">
    <property type="protein sequence ID" value="QNJ98075.1"/>
    <property type="molecule type" value="Genomic_DNA"/>
</dbReference>
<reference evidence="23 24" key="1">
    <citation type="submission" date="2020-04" db="EMBL/GenBank/DDBJ databases">
        <title>Genome sequence of Altibacter aquimarinus strain ALE3EI.</title>
        <authorList>
            <person name="Oh H.-M."/>
            <person name="Jang D."/>
        </authorList>
    </citation>
    <scope>NUCLEOTIDE SEQUENCE [LARGE SCALE GENOMIC DNA]</scope>
    <source>
        <strain evidence="23 24">ALE3EI</strain>
    </source>
</reference>
<evidence type="ECO:0000256" key="5">
    <source>
        <dbReference type="ARBA" id="ARBA00017322"/>
    </source>
</evidence>
<keyword evidence="20" id="KW-0812">Transmembrane</keyword>
<keyword evidence="8" id="KW-0597">Phosphoprotein</keyword>
<keyword evidence="10" id="KW-0479">Metal-binding</keyword>
<evidence type="ECO:0000313" key="23">
    <source>
        <dbReference type="EMBL" id="QNJ98075.1"/>
    </source>
</evidence>
<keyword evidence="9" id="KW-0808">Transferase</keyword>
<keyword evidence="6" id="KW-0004">4Fe-4S</keyword>
<evidence type="ECO:0000256" key="10">
    <source>
        <dbReference type="ARBA" id="ARBA00022723"/>
    </source>
</evidence>
<evidence type="ECO:0000256" key="13">
    <source>
        <dbReference type="ARBA" id="ARBA00022840"/>
    </source>
</evidence>
<accession>A0A7G8PUQ9</accession>
<keyword evidence="20" id="KW-0472">Membrane</keyword>